<dbReference type="RefSeq" id="XP_001418715.1">
    <property type="nucleotide sequence ID" value="XM_001418678.1"/>
</dbReference>
<evidence type="ECO:0000313" key="4">
    <source>
        <dbReference type="EMBL" id="ABO97008.1"/>
    </source>
</evidence>
<organism evidence="4 5">
    <name type="scientific">Ostreococcus lucimarinus (strain CCE9901)</name>
    <dbReference type="NCBI Taxonomy" id="436017"/>
    <lineage>
        <taxon>Eukaryota</taxon>
        <taxon>Viridiplantae</taxon>
        <taxon>Chlorophyta</taxon>
        <taxon>Mamiellophyceae</taxon>
        <taxon>Mamiellales</taxon>
        <taxon>Bathycoccaceae</taxon>
        <taxon>Ostreococcus</taxon>
    </lineage>
</organism>
<dbReference type="GO" id="GO:0006260">
    <property type="term" value="P:DNA replication"/>
    <property type="evidence" value="ECO:0007669"/>
    <property type="project" value="InterPro"/>
</dbReference>
<dbReference type="GeneID" id="5002727"/>
<accession>A4S0B0</accession>
<protein>
    <recommendedName>
        <fullName evidence="6">Replication factor A protein 3</fullName>
    </recommendedName>
</protein>
<evidence type="ECO:0000256" key="1">
    <source>
        <dbReference type="ARBA" id="ARBA00004123"/>
    </source>
</evidence>
<dbReference type="STRING" id="436017.A4S0B0"/>
<dbReference type="Gene3D" id="2.40.50.140">
    <property type="entry name" value="Nucleic acid-binding proteins"/>
    <property type="match status" value="1"/>
</dbReference>
<sequence length="107" mass="11541">MDDSAPRPRVNGEALVNFIGKTVLVVGEVTPRDANSATVKTADDKMITVNLAGAGAFGSKYVEFEATVDGADCVTECSRVEFGDDFDQYSYGELCKLINGKSKELFY</sequence>
<proteinExistence type="inferred from homology"/>
<comment type="subcellular location">
    <subcellularLocation>
        <location evidence="1">Nucleus</location>
    </subcellularLocation>
</comment>
<dbReference type="SUPFAM" id="SSF50249">
    <property type="entry name" value="Nucleic acid-binding proteins"/>
    <property type="match status" value="1"/>
</dbReference>
<dbReference type="CDD" id="cd04479">
    <property type="entry name" value="RPA3"/>
    <property type="match status" value="1"/>
</dbReference>
<name>A4S0B0_OSTLU</name>
<dbReference type="GO" id="GO:0003677">
    <property type="term" value="F:DNA binding"/>
    <property type="evidence" value="ECO:0007669"/>
    <property type="project" value="InterPro"/>
</dbReference>
<dbReference type="InterPro" id="IPR013970">
    <property type="entry name" value="Rfa2"/>
</dbReference>
<dbReference type="Proteomes" id="UP000001568">
    <property type="component" value="Chromosome 7"/>
</dbReference>
<dbReference type="AlphaFoldDB" id="A4S0B0"/>
<evidence type="ECO:0000313" key="5">
    <source>
        <dbReference type="Proteomes" id="UP000001568"/>
    </source>
</evidence>
<dbReference type="KEGG" id="olu:OSTLU_32676"/>
<evidence type="ECO:0008006" key="6">
    <source>
        <dbReference type="Google" id="ProtNLM"/>
    </source>
</evidence>
<keyword evidence="5" id="KW-1185">Reference proteome</keyword>
<dbReference type="GO" id="GO:0006310">
    <property type="term" value="P:DNA recombination"/>
    <property type="evidence" value="ECO:0007669"/>
    <property type="project" value="InterPro"/>
</dbReference>
<dbReference type="GO" id="GO:0031981">
    <property type="term" value="C:nuclear lumen"/>
    <property type="evidence" value="ECO:0007669"/>
    <property type="project" value="UniProtKB-ARBA"/>
</dbReference>
<dbReference type="PANTHER" id="PTHR47058">
    <property type="entry name" value="REPLICATION PROTEIN A 14 KDA SUBUNIT A-RELATED"/>
    <property type="match status" value="1"/>
</dbReference>
<evidence type="ECO:0000256" key="3">
    <source>
        <dbReference type="ARBA" id="ARBA00023242"/>
    </source>
</evidence>
<dbReference type="eggNOG" id="ENOG502SBIR">
    <property type="taxonomic scope" value="Eukaryota"/>
</dbReference>
<dbReference type="OMA" id="IRAEVWT"/>
<reference evidence="4 5" key="1">
    <citation type="journal article" date="2007" name="Proc. Natl. Acad. Sci. U.S.A.">
        <title>The tiny eukaryote Ostreococcus provides genomic insights into the paradox of plankton speciation.</title>
        <authorList>
            <person name="Palenik B."/>
            <person name="Grimwood J."/>
            <person name="Aerts A."/>
            <person name="Rouze P."/>
            <person name="Salamov A."/>
            <person name="Putnam N."/>
            <person name="Dupont C."/>
            <person name="Jorgensen R."/>
            <person name="Derelle E."/>
            <person name="Rombauts S."/>
            <person name="Zhou K."/>
            <person name="Otillar R."/>
            <person name="Merchant S.S."/>
            <person name="Podell S."/>
            <person name="Gaasterland T."/>
            <person name="Napoli C."/>
            <person name="Gendler K."/>
            <person name="Manuell A."/>
            <person name="Tai V."/>
            <person name="Vallon O."/>
            <person name="Piganeau G."/>
            <person name="Jancek S."/>
            <person name="Heijde M."/>
            <person name="Jabbari K."/>
            <person name="Bowler C."/>
            <person name="Lohr M."/>
            <person name="Robbens S."/>
            <person name="Werner G."/>
            <person name="Dubchak I."/>
            <person name="Pazour G.J."/>
            <person name="Ren Q."/>
            <person name="Paulsen I."/>
            <person name="Delwiche C."/>
            <person name="Schmutz J."/>
            <person name="Rokhsar D."/>
            <person name="Van de Peer Y."/>
            <person name="Moreau H."/>
            <person name="Grigoriev I.V."/>
        </authorList>
    </citation>
    <scope>NUCLEOTIDE SEQUENCE [LARGE SCALE GENOMIC DNA]</scope>
    <source>
        <strain evidence="4 5">CCE9901</strain>
    </source>
</reference>
<dbReference type="InterPro" id="IPR012340">
    <property type="entry name" value="NA-bd_OB-fold"/>
</dbReference>
<comment type="similarity">
    <text evidence="2">Belongs to the replication factor A protein 3 family.</text>
</comment>
<dbReference type="Pfam" id="PF08661">
    <property type="entry name" value="Rep_fac-A_3"/>
    <property type="match status" value="1"/>
</dbReference>
<dbReference type="EMBL" id="CP000587">
    <property type="protein sequence ID" value="ABO97008.1"/>
    <property type="molecule type" value="Genomic_DNA"/>
</dbReference>
<dbReference type="OrthoDB" id="188186at2759"/>
<gene>
    <name evidence="4" type="ORF">OSTLU_32676</name>
</gene>
<dbReference type="Gramene" id="ABO97008">
    <property type="protein sequence ID" value="ABO97008"/>
    <property type="gene ID" value="OSTLU_32676"/>
</dbReference>
<dbReference type="GO" id="GO:0006281">
    <property type="term" value="P:DNA repair"/>
    <property type="evidence" value="ECO:0007669"/>
    <property type="project" value="InterPro"/>
</dbReference>
<dbReference type="HOGENOM" id="CLU_141922_3_0_1"/>
<keyword evidence="3" id="KW-0539">Nucleus</keyword>
<dbReference type="PANTHER" id="PTHR47058:SF3">
    <property type="entry name" value="REPLICATION PROTEIN A 14 KDA SUBUNIT A-RELATED"/>
    <property type="match status" value="1"/>
</dbReference>
<evidence type="ECO:0000256" key="2">
    <source>
        <dbReference type="ARBA" id="ARBA00009761"/>
    </source>
</evidence>